<organism evidence="2 3">
    <name type="scientific">Emericellopsis cladophorae</name>
    <dbReference type="NCBI Taxonomy" id="2686198"/>
    <lineage>
        <taxon>Eukaryota</taxon>
        <taxon>Fungi</taxon>
        <taxon>Dikarya</taxon>
        <taxon>Ascomycota</taxon>
        <taxon>Pezizomycotina</taxon>
        <taxon>Sordariomycetes</taxon>
        <taxon>Hypocreomycetidae</taxon>
        <taxon>Hypocreales</taxon>
        <taxon>Bionectriaceae</taxon>
        <taxon>Emericellopsis</taxon>
    </lineage>
</organism>
<proteinExistence type="predicted"/>
<dbReference type="OrthoDB" id="10490540at2759"/>
<name>A0A9P9Y6C0_9HYPO</name>
<feature type="signal peptide" evidence="1">
    <location>
        <begin position="1"/>
        <end position="17"/>
    </location>
</feature>
<comment type="caution">
    <text evidence="2">The sequence shown here is derived from an EMBL/GenBank/DDBJ whole genome shotgun (WGS) entry which is preliminary data.</text>
</comment>
<dbReference type="GeneID" id="75832901"/>
<feature type="chain" id="PRO_5040157233" evidence="1">
    <location>
        <begin position="18"/>
        <end position="133"/>
    </location>
</feature>
<dbReference type="EMBL" id="JAGIXG020000004">
    <property type="protein sequence ID" value="KAI6784378.1"/>
    <property type="molecule type" value="Genomic_DNA"/>
</dbReference>
<dbReference type="AlphaFoldDB" id="A0A9P9Y6C0"/>
<evidence type="ECO:0000313" key="3">
    <source>
        <dbReference type="Proteomes" id="UP001055219"/>
    </source>
</evidence>
<gene>
    <name evidence="2" type="ORF">J7T54_006423</name>
</gene>
<accession>A0A9P9Y6C0</accession>
<protein>
    <submittedName>
        <fullName evidence="2">Uncharacterized protein</fullName>
    </submittedName>
</protein>
<reference evidence="2" key="1">
    <citation type="journal article" date="2021" name="J Fungi (Basel)">
        <title>Genomic and Metabolomic Analyses of the Marine Fungus Emericellopsis cladophorae: Insights into Saltwater Adaptability Mechanisms and Its Biosynthetic Potential.</title>
        <authorList>
            <person name="Goncalves M.F.M."/>
            <person name="Hilario S."/>
            <person name="Van de Peer Y."/>
            <person name="Esteves A.C."/>
            <person name="Alves A."/>
        </authorList>
    </citation>
    <scope>NUCLEOTIDE SEQUENCE</scope>
    <source>
        <strain evidence="2">MUM 19.33</strain>
    </source>
</reference>
<keyword evidence="3" id="KW-1185">Reference proteome</keyword>
<dbReference type="RefSeq" id="XP_051365234.1">
    <property type="nucleotide sequence ID" value="XM_051502853.1"/>
</dbReference>
<evidence type="ECO:0000256" key="1">
    <source>
        <dbReference type="SAM" id="SignalP"/>
    </source>
</evidence>
<keyword evidence="1" id="KW-0732">Signal</keyword>
<evidence type="ECO:0000313" key="2">
    <source>
        <dbReference type="EMBL" id="KAI6784378.1"/>
    </source>
</evidence>
<sequence>MKASAILVAATATLAQATGWHHNTTYTRTTTVSQTATVTECSSGYPHNPTTYTPIPMPTMSTRIPGNGTIVPPPHGGNGTVSTSTRSGGNEPTNVPVAPTNAGEPNVPGAAALNNAGKAALAGAGLAGVFFLL</sequence>
<dbReference type="Proteomes" id="UP001055219">
    <property type="component" value="Unassembled WGS sequence"/>
</dbReference>
<reference evidence="2" key="2">
    <citation type="submission" date="2022-07" db="EMBL/GenBank/DDBJ databases">
        <authorList>
            <person name="Goncalves M.F.M."/>
            <person name="Hilario S."/>
            <person name="Van De Peer Y."/>
            <person name="Esteves A.C."/>
            <person name="Alves A."/>
        </authorList>
    </citation>
    <scope>NUCLEOTIDE SEQUENCE</scope>
    <source>
        <strain evidence="2">MUM 19.33</strain>
    </source>
</reference>